<keyword evidence="2" id="KW-1185">Reference proteome</keyword>
<organism evidence="1 2">
    <name type="scientific">Geodermatophilus africanus</name>
    <dbReference type="NCBI Taxonomy" id="1137993"/>
    <lineage>
        <taxon>Bacteria</taxon>
        <taxon>Bacillati</taxon>
        <taxon>Actinomycetota</taxon>
        <taxon>Actinomycetes</taxon>
        <taxon>Geodermatophilales</taxon>
        <taxon>Geodermatophilaceae</taxon>
        <taxon>Geodermatophilus</taxon>
    </lineage>
</organism>
<reference evidence="2" key="1">
    <citation type="submission" date="2016-10" db="EMBL/GenBank/DDBJ databases">
        <authorList>
            <person name="Varghese N."/>
            <person name="Submissions S."/>
        </authorList>
    </citation>
    <scope>NUCLEOTIDE SEQUENCE [LARGE SCALE GENOMIC DNA]</scope>
    <source>
        <strain evidence="2">DSM 45422</strain>
    </source>
</reference>
<accession>A0A1H3DAZ3</accession>
<protein>
    <submittedName>
        <fullName evidence="1">Uncharacterized protein</fullName>
    </submittedName>
</protein>
<dbReference type="Proteomes" id="UP000198921">
    <property type="component" value="Unassembled WGS sequence"/>
</dbReference>
<sequence length="144" mass="15175">MTAPAGPSLTACRADFVAGILHLAALDAQLRTEHSPDSEGARTVCTPEDLLPRAIGWTLREHGPNCFRHQLHARDAEALTRALRTVAGTPPTGCCSIPRANEDCYDCGALPATAQSEDPALLFDFALTVLGWATPGGDESAPAR</sequence>
<name>A0A1H3DAZ3_9ACTN</name>
<evidence type="ECO:0000313" key="2">
    <source>
        <dbReference type="Proteomes" id="UP000198921"/>
    </source>
</evidence>
<proteinExistence type="predicted"/>
<evidence type="ECO:0000313" key="1">
    <source>
        <dbReference type="EMBL" id="SDX63527.1"/>
    </source>
</evidence>
<gene>
    <name evidence="1" type="ORF">SAMN05660209_00919</name>
</gene>
<dbReference type="EMBL" id="FNOT01000002">
    <property type="protein sequence ID" value="SDX63527.1"/>
    <property type="molecule type" value="Genomic_DNA"/>
</dbReference>
<dbReference type="AlphaFoldDB" id="A0A1H3DAZ3"/>
<dbReference type="RefSeq" id="WP_091151897.1">
    <property type="nucleotide sequence ID" value="NZ_FNOT01000002.1"/>
</dbReference>